<reference evidence="1 2" key="1">
    <citation type="submission" date="2023-11" db="EMBL/GenBank/DDBJ databases">
        <authorList>
            <person name="Val-Calvo J."/>
            <person name="Scortti M."/>
            <person name="Vazquez-Boland J."/>
        </authorList>
    </citation>
    <scope>NUCLEOTIDE SEQUENCE [LARGE SCALE GENOMIC DNA]</scope>
    <source>
        <strain evidence="1 2">DSM 46662</strain>
    </source>
</reference>
<keyword evidence="2" id="KW-1185">Reference proteome</keyword>
<dbReference type="EMBL" id="JBDLNU010000005">
    <property type="protein sequence ID" value="MFM1730459.1"/>
    <property type="molecule type" value="Genomic_DNA"/>
</dbReference>
<evidence type="ECO:0000313" key="2">
    <source>
        <dbReference type="Proteomes" id="UP001629744"/>
    </source>
</evidence>
<accession>A0ABW9FYY7</accession>
<proteinExistence type="predicted"/>
<sequence>MTSSRQADGVMRLPPFDHRAELVQEGPDMVRGAVIVERATGVPVLAG</sequence>
<gene>
    <name evidence="1" type="ORF">ABEU19_003992</name>
</gene>
<name>A0ABW9FYY7_9NOCA</name>
<dbReference type="RefSeq" id="WP_348604072.1">
    <property type="nucleotide sequence ID" value="NZ_CP157276.1"/>
</dbReference>
<organism evidence="1 2">
    <name type="scientific">Prescottella soli</name>
    <dbReference type="NCBI Taxonomy" id="1543852"/>
    <lineage>
        <taxon>Bacteria</taxon>
        <taxon>Bacillati</taxon>
        <taxon>Actinomycetota</taxon>
        <taxon>Actinomycetes</taxon>
        <taxon>Mycobacteriales</taxon>
        <taxon>Nocardiaceae</taxon>
        <taxon>Prescottella</taxon>
    </lineage>
</organism>
<dbReference type="Proteomes" id="UP001629744">
    <property type="component" value="Unassembled WGS sequence"/>
</dbReference>
<comment type="caution">
    <text evidence="1">The sequence shown here is derived from an EMBL/GenBank/DDBJ whole genome shotgun (WGS) entry which is preliminary data.</text>
</comment>
<protein>
    <submittedName>
        <fullName evidence="1">Uncharacterized protein</fullName>
    </submittedName>
</protein>
<evidence type="ECO:0000313" key="1">
    <source>
        <dbReference type="EMBL" id="MFM1730459.1"/>
    </source>
</evidence>